<reference evidence="1" key="1">
    <citation type="journal article" date="2023" name="Science">
        <title>Genome structures resolve the early diversification of teleost fishes.</title>
        <authorList>
            <person name="Parey E."/>
            <person name="Louis A."/>
            <person name="Montfort J."/>
            <person name="Bouchez O."/>
            <person name="Roques C."/>
            <person name="Iampietro C."/>
            <person name="Lluch J."/>
            <person name="Castinel A."/>
            <person name="Donnadieu C."/>
            <person name="Desvignes T."/>
            <person name="Floi Bucao C."/>
            <person name="Jouanno E."/>
            <person name="Wen M."/>
            <person name="Mejri S."/>
            <person name="Dirks R."/>
            <person name="Jansen H."/>
            <person name="Henkel C."/>
            <person name="Chen W.J."/>
            <person name="Zahm M."/>
            <person name="Cabau C."/>
            <person name="Klopp C."/>
            <person name="Thompson A.W."/>
            <person name="Robinson-Rechavi M."/>
            <person name="Braasch I."/>
            <person name="Lecointre G."/>
            <person name="Bobe J."/>
            <person name="Postlethwait J.H."/>
            <person name="Berthelot C."/>
            <person name="Roest Crollius H."/>
            <person name="Guiguen Y."/>
        </authorList>
    </citation>
    <scope>NUCLEOTIDE SEQUENCE</scope>
    <source>
        <strain evidence="1">NC1722</strain>
    </source>
</reference>
<dbReference type="AlphaFoldDB" id="A0AAD7R164"/>
<name>A0AAD7R164_9TELE</name>
<proteinExistence type="predicted"/>
<dbReference type="EMBL" id="JAINUG010001699">
    <property type="protein sequence ID" value="KAJ8355052.1"/>
    <property type="molecule type" value="Genomic_DNA"/>
</dbReference>
<evidence type="ECO:0000313" key="2">
    <source>
        <dbReference type="Proteomes" id="UP001221898"/>
    </source>
</evidence>
<evidence type="ECO:0000313" key="1">
    <source>
        <dbReference type="EMBL" id="KAJ8355052.1"/>
    </source>
</evidence>
<gene>
    <name evidence="1" type="ORF">AAFF_G00104120</name>
</gene>
<keyword evidence="2" id="KW-1185">Reference proteome</keyword>
<sequence length="129" mass="14161">MISSEKADPYGARVAILLKAAADPAGARRDLPKAANLPKKAWRSCQARKDPAGARMGLFKKQRAADPAVKARGDLKRCAYDPAEKWRTCGGVWTLPVARRTCEGRSRLVRADLLPEVRGDLTWCAYDPV</sequence>
<protein>
    <submittedName>
        <fullName evidence="1">Uncharacterized protein</fullName>
    </submittedName>
</protein>
<accession>A0AAD7R164</accession>
<organism evidence="1 2">
    <name type="scientific">Aldrovandia affinis</name>
    <dbReference type="NCBI Taxonomy" id="143900"/>
    <lineage>
        <taxon>Eukaryota</taxon>
        <taxon>Metazoa</taxon>
        <taxon>Chordata</taxon>
        <taxon>Craniata</taxon>
        <taxon>Vertebrata</taxon>
        <taxon>Euteleostomi</taxon>
        <taxon>Actinopterygii</taxon>
        <taxon>Neopterygii</taxon>
        <taxon>Teleostei</taxon>
        <taxon>Notacanthiformes</taxon>
        <taxon>Halosauridae</taxon>
        <taxon>Aldrovandia</taxon>
    </lineage>
</organism>
<comment type="caution">
    <text evidence="1">The sequence shown here is derived from an EMBL/GenBank/DDBJ whole genome shotgun (WGS) entry which is preliminary data.</text>
</comment>
<dbReference type="Proteomes" id="UP001221898">
    <property type="component" value="Unassembled WGS sequence"/>
</dbReference>